<name>A0A0B7KH31_BIOOC</name>
<sequence>MAMLYGEGDKAFTRPQEQIIANSDDETIFAWSHAPTGRYSHGLLAQSPADFENSIRNSLPTIHDQ</sequence>
<accession>A0A0B7KH31</accession>
<reference evidence="1" key="1">
    <citation type="submission" date="2015-01" db="EMBL/GenBank/DDBJ databases">
        <authorList>
            <person name="Durling Mikael"/>
        </authorList>
    </citation>
    <scope>NUCLEOTIDE SEQUENCE</scope>
</reference>
<dbReference type="EMBL" id="CDPU01000076">
    <property type="protein sequence ID" value="CEO56863.1"/>
    <property type="molecule type" value="Genomic_DNA"/>
</dbReference>
<gene>
    <name evidence="1" type="ORF">BN869_000012921_1</name>
</gene>
<protein>
    <submittedName>
        <fullName evidence="1">Uncharacterized protein</fullName>
    </submittedName>
</protein>
<dbReference type="AlphaFoldDB" id="A0A0B7KH31"/>
<evidence type="ECO:0000313" key="1">
    <source>
        <dbReference type="EMBL" id="CEO56863.1"/>
    </source>
</evidence>
<proteinExistence type="predicted"/>
<organism evidence="1">
    <name type="scientific">Bionectria ochroleuca</name>
    <name type="common">Gliocladium roseum</name>
    <dbReference type="NCBI Taxonomy" id="29856"/>
    <lineage>
        <taxon>Eukaryota</taxon>
        <taxon>Fungi</taxon>
        <taxon>Dikarya</taxon>
        <taxon>Ascomycota</taxon>
        <taxon>Pezizomycotina</taxon>
        <taxon>Sordariomycetes</taxon>
        <taxon>Hypocreomycetidae</taxon>
        <taxon>Hypocreales</taxon>
        <taxon>Bionectriaceae</taxon>
        <taxon>Clonostachys</taxon>
    </lineage>
</organism>